<keyword evidence="3" id="KW-0820">tRNA-binding</keyword>
<proteinExistence type="inferred from homology"/>
<keyword evidence="11" id="KW-0129">CBS domain</keyword>
<dbReference type="CDD" id="cd05398">
    <property type="entry name" value="NT_ClassII-CCAase"/>
    <property type="match status" value="1"/>
</dbReference>
<dbReference type="SUPFAM" id="SSF81891">
    <property type="entry name" value="Poly A polymerase C-terminal region-like"/>
    <property type="match status" value="1"/>
</dbReference>
<dbReference type="InterPro" id="IPR052390">
    <property type="entry name" value="tRNA_nt/polyA_polymerase"/>
</dbReference>
<keyword evidence="15" id="KW-1185">Reference proteome</keyword>
<dbReference type="GO" id="GO:0000049">
    <property type="term" value="F:tRNA binding"/>
    <property type="evidence" value="ECO:0007669"/>
    <property type="project" value="UniProtKB-KW"/>
</dbReference>
<evidence type="ECO:0000256" key="7">
    <source>
        <dbReference type="ARBA" id="ARBA00022723"/>
    </source>
</evidence>
<dbReference type="Gene3D" id="3.30.460.10">
    <property type="entry name" value="Beta Polymerase, domain 2"/>
    <property type="match status" value="1"/>
</dbReference>
<keyword evidence="4 12" id="KW-0808">Transferase</keyword>
<dbReference type="SMART" id="SM00116">
    <property type="entry name" value="CBS"/>
    <property type="match status" value="2"/>
</dbReference>
<evidence type="ECO:0000256" key="8">
    <source>
        <dbReference type="ARBA" id="ARBA00022741"/>
    </source>
</evidence>
<evidence type="ECO:0000256" key="9">
    <source>
        <dbReference type="ARBA" id="ARBA00022842"/>
    </source>
</evidence>
<keyword evidence="5" id="KW-0819">tRNA processing</keyword>
<dbReference type="Gene3D" id="3.90.1640.10">
    <property type="entry name" value="inorganic pyrophosphatase (n-terminal core)"/>
    <property type="match status" value="1"/>
</dbReference>
<evidence type="ECO:0000256" key="12">
    <source>
        <dbReference type="RuleBase" id="RU003953"/>
    </source>
</evidence>
<dbReference type="InterPro" id="IPR032828">
    <property type="entry name" value="PolyA_RNA-bd"/>
</dbReference>
<keyword evidence="10 12" id="KW-0694">RNA-binding</keyword>
<evidence type="ECO:0000313" key="14">
    <source>
        <dbReference type="EMBL" id="SHH95508.1"/>
    </source>
</evidence>
<comment type="similarity">
    <text evidence="2 12">Belongs to the tRNA nucleotidyltransferase/poly(A) polymerase family.</text>
</comment>
<gene>
    <name evidence="14" type="ORF">SAMN02745124_02829</name>
</gene>
<feature type="domain" description="CBS" evidence="13">
    <location>
        <begin position="315"/>
        <end position="382"/>
    </location>
</feature>
<dbReference type="GO" id="GO:0008033">
    <property type="term" value="P:tRNA processing"/>
    <property type="evidence" value="ECO:0007669"/>
    <property type="project" value="UniProtKB-KW"/>
</dbReference>
<evidence type="ECO:0000256" key="5">
    <source>
        <dbReference type="ARBA" id="ARBA00022694"/>
    </source>
</evidence>
<dbReference type="RefSeq" id="WP_073377104.1">
    <property type="nucleotide sequence ID" value="NZ_FQXS01000017.1"/>
</dbReference>
<evidence type="ECO:0000256" key="10">
    <source>
        <dbReference type="ARBA" id="ARBA00022884"/>
    </source>
</evidence>
<dbReference type="STRING" id="1121409.SAMN02745124_02829"/>
<dbReference type="Pfam" id="PF01368">
    <property type="entry name" value="DHH"/>
    <property type="match status" value="1"/>
</dbReference>
<dbReference type="InterPro" id="IPR002646">
    <property type="entry name" value="PolA_pol_head_dom"/>
</dbReference>
<dbReference type="PROSITE" id="PS51371">
    <property type="entry name" value="CBS"/>
    <property type="match status" value="2"/>
</dbReference>
<sequence length="892" mass="100567">MRVITTHTNTDFDGMASMIAAQKLYPDGVLVFPGSQEKAVRDFIAQTLLYRYQFLKAKQIEPSRVTSLVVVDTRSSQRLGSLDACLQNTDLELIVFDHHPKADGDLLGTSEVIRDVGSTMTLLAEILQQQGIEISSEEATIFTLGIYEDTGSLTYTTTTPDDLRAAAWLLECGAKLDVVTQFISHDLTSHQIGYLNDLMKNAKRVTVQDLEIVIATLSLPIYVDDFSLIVQRLVNMENLDVLFAIVAMAGRTYLIGRSRIPDVNVGAIARDFGGGGHASASSATLADIGPIEAYDQLIRSLQRHVRPQAIAREMMTSPAISVVDDATLYEAQALMTRYNINAMPVVPRRSARQEGSEPIICGIISRQMVERAVSHELGNQPVQDYMASDIEVLSLNATLADIQEIIIEHRQRLIPIVHDRDIKGIITRTDLLNRLVNEPANLPKNLLHEAEHPSLERSRNLSHLMSGCLSSPIVELLQTIGTIADQFLFNAFVVGGFVRDLLLRKANIDLDIVVEGDGIAFARKLGQHLGGRVREHERFGTATIILPQDLKIDIATARLEYYEYPAALPTVELSSIKLDLYRRDFTINAMAIQLNPEHFGRLVDFFNSQNDLKQMAIKVLHNLSFVDDPTRIFRAVRFEKRMDFTIARHTERLIRNAVKMNLFGKADDPRFFTELKLLLNEENASPALERLAELGLFPFLWPDLKPHLSIDRRFRHCLVQTQRSIAWFKLLYLTDRYEPWIIYLLTIMSRSSMTVLANFCDRFQLPQRNRTMLLSEKQLADNASHHLSARSELKNSDIFVAFRELHIEGLLYLMAVARKTEVKKAVSAYVTTLRHQAPLLNGDDLKQLGYRPGPPFKKMLEALLLARLDGLTSTRDDEIAFLNDYFPLSDGH</sequence>
<keyword evidence="9" id="KW-0460">Magnesium</keyword>
<dbReference type="OrthoDB" id="9805698at2"/>
<evidence type="ECO:0000256" key="1">
    <source>
        <dbReference type="ARBA" id="ARBA00001946"/>
    </source>
</evidence>
<evidence type="ECO:0000313" key="15">
    <source>
        <dbReference type="Proteomes" id="UP000184139"/>
    </source>
</evidence>
<accession>A0A1M5X7G0</accession>
<name>A0A1M5X7G0_9BACT</name>
<dbReference type="InterPro" id="IPR043519">
    <property type="entry name" value="NT_sf"/>
</dbReference>
<dbReference type="PANTHER" id="PTHR47788">
    <property type="entry name" value="POLYA POLYMERASE"/>
    <property type="match status" value="1"/>
</dbReference>
<comment type="cofactor">
    <cofactor evidence="1">
        <name>Mg(2+)</name>
        <dbReference type="ChEBI" id="CHEBI:18420"/>
    </cofactor>
</comment>
<evidence type="ECO:0000256" key="2">
    <source>
        <dbReference type="ARBA" id="ARBA00007265"/>
    </source>
</evidence>
<dbReference type="GO" id="GO:0046872">
    <property type="term" value="F:metal ion binding"/>
    <property type="evidence" value="ECO:0007669"/>
    <property type="project" value="UniProtKB-KW"/>
</dbReference>
<dbReference type="Proteomes" id="UP000184139">
    <property type="component" value="Unassembled WGS sequence"/>
</dbReference>
<dbReference type="Pfam" id="PF12627">
    <property type="entry name" value="PolyA_pol_RNAbd"/>
    <property type="match status" value="1"/>
</dbReference>
<dbReference type="SUPFAM" id="SSF64182">
    <property type="entry name" value="DHH phosphoesterases"/>
    <property type="match status" value="1"/>
</dbReference>
<protein>
    <submittedName>
        <fullName evidence="14">tRNA nucleotidyltransferase (CCA-adding enzyme)</fullName>
    </submittedName>
</protein>
<keyword evidence="8" id="KW-0547">Nucleotide-binding</keyword>
<dbReference type="InterPro" id="IPR038763">
    <property type="entry name" value="DHH_sf"/>
</dbReference>
<dbReference type="Gene3D" id="3.10.310.30">
    <property type="match status" value="1"/>
</dbReference>
<keyword evidence="7" id="KW-0479">Metal-binding</keyword>
<feature type="domain" description="CBS" evidence="13">
    <location>
        <begin position="386"/>
        <end position="444"/>
    </location>
</feature>
<dbReference type="InterPro" id="IPR046342">
    <property type="entry name" value="CBS_dom_sf"/>
</dbReference>
<evidence type="ECO:0000259" key="13">
    <source>
        <dbReference type="PROSITE" id="PS51371"/>
    </source>
</evidence>
<dbReference type="GO" id="GO:0016779">
    <property type="term" value="F:nucleotidyltransferase activity"/>
    <property type="evidence" value="ECO:0007669"/>
    <property type="project" value="UniProtKB-KW"/>
</dbReference>
<evidence type="ECO:0000256" key="4">
    <source>
        <dbReference type="ARBA" id="ARBA00022679"/>
    </source>
</evidence>
<organism evidence="14 15">
    <name type="scientific">Desulfofustis glycolicus DSM 9705</name>
    <dbReference type="NCBI Taxonomy" id="1121409"/>
    <lineage>
        <taxon>Bacteria</taxon>
        <taxon>Pseudomonadati</taxon>
        <taxon>Thermodesulfobacteriota</taxon>
        <taxon>Desulfobulbia</taxon>
        <taxon>Desulfobulbales</taxon>
        <taxon>Desulfocapsaceae</taxon>
        <taxon>Desulfofustis</taxon>
    </lineage>
</organism>
<dbReference type="Gene3D" id="1.10.3090.10">
    <property type="entry name" value="cca-adding enzyme, domain 2"/>
    <property type="match status" value="1"/>
</dbReference>
<dbReference type="PANTHER" id="PTHR47788:SF1">
    <property type="entry name" value="A-ADDING TRNA NUCLEOTIDYLTRANSFERASE"/>
    <property type="match status" value="1"/>
</dbReference>
<dbReference type="SUPFAM" id="SSF81301">
    <property type="entry name" value="Nucleotidyltransferase"/>
    <property type="match status" value="1"/>
</dbReference>
<dbReference type="InterPro" id="IPR000644">
    <property type="entry name" value="CBS_dom"/>
</dbReference>
<dbReference type="Pfam" id="PF01743">
    <property type="entry name" value="PolyA_pol"/>
    <property type="match status" value="1"/>
</dbReference>
<reference evidence="14 15" key="1">
    <citation type="submission" date="2016-11" db="EMBL/GenBank/DDBJ databases">
        <authorList>
            <person name="Jaros S."/>
            <person name="Januszkiewicz K."/>
            <person name="Wedrychowicz H."/>
        </authorList>
    </citation>
    <scope>NUCLEOTIDE SEQUENCE [LARGE SCALE GENOMIC DNA]</scope>
    <source>
        <strain evidence="14 15">DSM 9705</strain>
    </source>
</reference>
<keyword evidence="6" id="KW-0548">Nucleotidyltransferase</keyword>
<dbReference type="Gene3D" id="3.10.580.10">
    <property type="entry name" value="CBS-domain"/>
    <property type="match status" value="1"/>
</dbReference>
<dbReference type="EMBL" id="FQXS01000017">
    <property type="protein sequence ID" value="SHH95508.1"/>
    <property type="molecule type" value="Genomic_DNA"/>
</dbReference>
<evidence type="ECO:0000256" key="11">
    <source>
        <dbReference type="PROSITE-ProRule" id="PRU00703"/>
    </source>
</evidence>
<dbReference type="InterPro" id="IPR001667">
    <property type="entry name" value="DDH_dom"/>
</dbReference>
<dbReference type="AlphaFoldDB" id="A0A1M5X7G0"/>
<dbReference type="SUPFAM" id="SSF54631">
    <property type="entry name" value="CBS-domain pair"/>
    <property type="match status" value="1"/>
</dbReference>
<dbReference type="Pfam" id="PF00571">
    <property type="entry name" value="CBS"/>
    <property type="match status" value="2"/>
</dbReference>
<dbReference type="GO" id="GO:0000166">
    <property type="term" value="F:nucleotide binding"/>
    <property type="evidence" value="ECO:0007669"/>
    <property type="project" value="UniProtKB-KW"/>
</dbReference>
<evidence type="ECO:0000256" key="6">
    <source>
        <dbReference type="ARBA" id="ARBA00022695"/>
    </source>
</evidence>
<evidence type="ECO:0000256" key="3">
    <source>
        <dbReference type="ARBA" id="ARBA00022555"/>
    </source>
</evidence>